<dbReference type="AlphaFoldDB" id="A0A9D5K8Z1"/>
<comment type="caution">
    <text evidence="1">The sequence shown here is derived from an EMBL/GenBank/DDBJ whole genome shotgun (WGS) entry which is preliminary data.</text>
</comment>
<proteinExistence type="predicted"/>
<organism evidence="1 2">
    <name type="scientific">candidate division WOR-3 bacterium</name>
    <dbReference type="NCBI Taxonomy" id="2052148"/>
    <lineage>
        <taxon>Bacteria</taxon>
        <taxon>Bacteria division WOR-3</taxon>
    </lineage>
</organism>
<accession>A0A9D5K8Z1</accession>
<sequence>MTERNWNNWWNNLTESQKQEIRKEIRSIAENIDGLHSGVATEGSIRMALSNRLYRQPYEKKGESTLYYPNHPLFYIHMTLAIYYSKLYQLTGEKTNLATNLSWHKLPEEIKGIAEDICPLVANDETENWNYRIVQHNALYETAQIINGWMRDRKASEFTSIAGMIEVDQNYVYNLDPDGGFSSEETFDGYPAGGAGGGRDNEFGGYEGGYGPIRLDLEYEERLAKARSRTQDVSIPTPGHEWQIKKDGKWVDAHLINPHDVEDTDTVIGLILEEEEITLDNLSFTTNNPYLVETIRAPWPEEGIPNDLFCKFYLNPGAAVKLVNRYNKGEDKLVRRKRLAYSSEDEFQRMFKPPEELLLDSIRDVIHGIKTPDGWYNRENMSPTPHTAHVKITEEELLFNGLSFDAQYLKDWIAPTDRSMDYFYDAWDKLQITEHGAKAIHWMDAITGPVGPAGVAEGITHAAFKTRFSFEGLTGMDNSEIIRPLQFLSIPELEALRIDILNLWGDLQRERNIASIVDFISALPVAGTVANQAYKMIRRRIGSGEWVDWSDSRFVIDLIKDVLGVLGESSVKSILKSALKPLSLAKTIAQAESRHITHKACSGYLSGLLTEIDTQIEASTAENEIEFETNQRIIPRELKWALWREVEFAARVWRRYHELAESRIENVSIGFTETEKGYIRNLYQDYTNISDFNKVMVVNQLFLGPYGGRYAEGSPYTVESDGENRLVGIREYDHYTYMDQVLLPFVGKQIRDLQKFTFIDYMEQSHYITQFEGLMLHAGTPSQTTTEDTLDETSLLFRGMPRVTQGIEYGDDGPTESANTEDWSLTGSIPVIYDELDPGIEGYGKYHFDNATDLGYAESKGGLDFCEGGNSAGGSVDNRTQMPSLEYFAFRREPMAGETSAIMDIYSSGPSKDIITGLDAPVVAPPSTPMNRSQVIPVSTGLKPQVNATGRGVASDVRQNVNKIVRMVINRYETVNERKIREEIVNLMRKNNTRIA</sequence>
<gene>
    <name evidence="1" type="ORF">GF359_05040</name>
</gene>
<evidence type="ECO:0000313" key="2">
    <source>
        <dbReference type="Proteomes" id="UP000630660"/>
    </source>
</evidence>
<dbReference type="Proteomes" id="UP000630660">
    <property type="component" value="Unassembled WGS sequence"/>
</dbReference>
<reference evidence="1" key="1">
    <citation type="submission" date="2019-11" db="EMBL/GenBank/DDBJ databases">
        <title>Microbial mats filling the niche in hypersaline microbial mats.</title>
        <authorList>
            <person name="Wong H.L."/>
            <person name="Macleod F.I."/>
            <person name="White R.A. III"/>
            <person name="Burns B.P."/>
        </authorList>
    </citation>
    <scope>NUCLEOTIDE SEQUENCE</scope>
    <source>
        <strain evidence="1">Bin_327</strain>
    </source>
</reference>
<name>A0A9D5K8Z1_UNCW3</name>
<evidence type="ECO:0000313" key="1">
    <source>
        <dbReference type="EMBL" id="MBD3364561.1"/>
    </source>
</evidence>
<protein>
    <submittedName>
        <fullName evidence="1">Uncharacterized protein</fullName>
    </submittedName>
</protein>
<dbReference type="EMBL" id="WJKJ01000162">
    <property type="protein sequence ID" value="MBD3364561.1"/>
    <property type="molecule type" value="Genomic_DNA"/>
</dbReference>